<comment type="caution">
    <text evidence="1">The sequence shown here is derived from an EMBL/GenBank/DDBJ whole genome shotgun (WGS) entry which is preliminary data.</text>
</comment>
<evidence type="ECO:0000313" key="2">
    <source>
        <dbReference type="Proteomes" id="UP000037943"/>
    </source>
</evidence>
<proteinExistence type="predicted"/>
<reference evidence="1 2" key="1">
    <citation type="submission" date="2015-10" db="EMBL/GenBank/DDBJ databases">
        <title>Comparative genomics and high-throughput reverse genetic screens identify a new phytobacterial MAMP and an Arabidopsis receptor required for immune elicitation.</title>
        <authorList>
            <person name="Mott G.A."/>
            <person name="Thakur S."/>
            <person name="Wang P.W."/>
            <person name="Desveaux D."/>
            <person name="Guttman D.S."/>
        </authorList>
    </citation>
    <scope>NUCLEOTIDE SEQUENCE [LARGE SCALE GENOMIC DNA]</scope>
    <source>
        <strain evidence="1 2">107</strain>
    </source>
</reference>
<gene>
    <name evidence="1" type="ORF">AC499_0802</name>
</gene>
<protein>
    <submittedName>
        <fullName evidence="1">Transposase</fullName>
    </submittedName>
</protein>
<accession>A0ABR5KS12</accession>
<dbReference type="EMBL" id="LGLK01000057">
    <property type="protein sequence ID" value="KPC17600.1"/>
    <property type="molecule type" value="Genomic_DNA"/>
</dbReference>
<sequence length="176" mass="20511">MEITKTLKLRIKDKHAKAMLAMARDVNQVWNFCNETQFLSLKRYCNKPKTWLSAFDLRKLTNGYSKCDGVTIGSATQQQVCVEFATRLRQFKRQRLNWRVSNRNSPKYSLGWLPFKARAVTCRNGQVRFNGINIGLWDFYGLSKYTLKAGSFNEDSRGRWYLNVAVRVEVEQKPGQ</sequence>
<name>A0ABR5KS12_PSEAV</name>
<keyword evidence="2" id="KW-1185">Reference proteome</keyword>
<evidence type="ECO:0000313" key="1">
    <source>
        <dbReference type="EMBL" id="KPC17600.1"/>
    </source>
</evidence>
<dbReference type="Proteomes" id="UP000037943">
    <property type="component" value="Unassembled WGS sequence"/>
</dbReference>
<organism evidence="1 2">
    <name type="scientific">Pseudomonas amygdali pv. lachrymans</name>
    <name type="common">Pseudomonas syringae pv. lachrymans</name>
    <dbReference type="NCBI Taxonomy" id="53707"/>
    <lineage>
        <taxon>Bacteria</taxon>
        <taxon>Pseudomonadati</taxon>
        <taxon>Pseudomonadota</taxon>
        <taxon>Gammaproteobacteria</taxon>
        <taxon>Pseudomonadales</taxon>
        <taxon>Pseudomonadaceae</taxon>
        <taxon>Pseudomonas</taxon>
        <taxon>Pseudomonas amygdali</taxon>
    </lineage>
</organism>
<dbReference type="RefSeq" id="WP_235667992.1">
    <property type="nucleotide sequence ID" value="NZ_LGLK01000057.1"/>
</dbReference>